<dbReference type="Pfam" id="PF00188">
    <property type="entry name" value="CAP"/>
    <property type="match status" value="1"/>
</dbReference>
<sequence>MKFSISIAALMAVAAALPAPVVTVVQVTTEVVNEDGSLYTSTPVVASAAPAAATTAAAAAASSSSSSGSGLLSWLKGVLGDYLDGDDEASATTPAVAAAAATTSSAIAYAALLESTSSSPVAYAATSAASVAAQSTSAATVATSQATSTSSSSDLYADIYKSSGIDETFAKDILDAHNEKRALHSAPDLSWDLDAYNYAQNYADAYDCSGVLTHSHGPYGENLAAGFKDGPSALEAWYEEGATYNYAAGNTYDHFTQVVWKDTTKVGCAYKDCSSNNWGLYIICSYDPAGNVVGESAANVLAT</sequence>
<name>A0A9P0QT13_9ASCO</name>
<evidence type="ECO:0000259" key="6">
    <source>
        <dbReference type="SMART" id="SM00198"/>
    </source>
</evidence>
<keyword evidence="4 5" id="KW-0732">Signal</keyword>
<dbReference type="InterPro" id="IPR001283">
    <property type="entry name" value="CRISP-related"/>
</dbReference>
<dbReference type="InterPro" id="IPR014044">
    <property type="entry name" value="CAP_dom"/>
</dbReference>
<dbReference type="CDD" id="cd05384">
    <property type="entry name" value="CAP_PRY1-like"/>
    <property type="match status" value="1"/>
</dbReference>
<evidence type="ECO:0000256" key="2">
    <source>
        <dbReference type="ARBA" id="ARBA00009923"/>
    </source>
</evidence>
<dbReference type="PANTHER" id="PTHR10334">
    <property type="entry name" value="CYSTEINE-RICH SECRETORY PROTEIN-RELATED"/>
    <property type="match status" value="1"/>
</dbReference>
<evidence type="ECO:0000256" key="5">
    <source>
        <dbReference type="SAM" id="SignalP"/>
    </source>
</evidence>
<feature type="signal peptide" evidence="5">
    <location>
        <begin position="1"/>
        <end position="16"/>
    </location>
</feature>
<dbReference type="InterPro" id="IPR018244">
    <property type="entry name" value="Allrgn_V5/Tpx1_CS"/>
</dbReference>
<keyword evidence="3" id="KW-0964">Secreted</keyword>
<dbReference type="OrthoDB" id="337038at2759"/>
<dbReference type="PROSITE" id="PS01010">
    <property type="entry name" value="CRISP_2"/>
    <property type="match status" value="1"/>
</dbReference>
<keyword evidence="8" id="KW-1185">Reference proteome</keyword>
<accession>A0A9P0QT13</accession>
<dbReference type="Gene3D" id="3.40.33.10">
    <property type="entry name" value="CAP"/>
    <property type="match status" value="1"/>
</dbReference>
<dbReference type="SUPFAM" id="SSF55797">
    <property type="entry name" value="PR-1-like"/>
    <property type="match status" value="1"/>
</dbReference>
<evidence type="ECO:0000313" key="8">
    <source>
        <dbReference type="Proteomes" id="UP000837801"/>
    </source>
</evidence>
<dbReference type="EMBL" id="CAKXYY010000016">
    <property type="protein sequence ID" value="CAH2354444.1"/>
    <property type="molecule type" value="Genomic_DNA"/>
</dbReference>
<dbReference type="PROSITE" id="PS01009">
    <property type="entry name" value="CRISP_1"/>
    <property type="match status" value="1"/>
</dbReference>
<dbReference type="GO" id="GO:0005576">
    <property type="term" value="C:extracellular region"/>
    <property type="evidence" value="ECO:0007669"/>
    <property type="project" value="UniProtKB-SubCell"/>
</dbReference>
<feature type="domain" description="SCP" evidence="6">
    <location>
        <begin position="168"/>
        <end position="294"/>
    </location>
</feature>
<comment type="similarity">
    <text evidence="2">Belongs to the CRISP family.</text>
</comment>
<gene>
    <name evidence="7" type="ORF">CLIB1423_16S02806</name>
</gene>
<organism evidence="7 8">
    <name type="scientific">[Candida] railenensis</name>
    <dbReference type="NCBI Taxonomy" id="45579"/>
    <lineage>
        <taxon>Eukaryota</taxon>
        <taxon>Fungi</taxon>
        <taxon>Dikarya</taxon>
        <taxon>Ascomycota</taxon>
        <taxon>Saccharomycotina</taxon>
        <taxon>Pichiomycetes</taxon>
        <taxon>Debaryomycetaceae</taxon>
        <taxon>Kurtzmaniella</taxon>
    </lineage>
</organism>
<protein>
    <submittedName>
        <fullName evidence="7">Protein Pry1p</fullName>
    </submittedName>
</protein>
<dbReference type="AlphaFoldDB" id="A0A9P0QT13"/>
<dbReference type="SMART" id="SM00198">
    <property type="entry name" value="SCP"/>
    <property type="match status" value="1"/>
</dbReference>
<evidence type="ECO:0000256" key="4">
    <source>
        <dbReference type="ARBA" id="ARBA00022729"/>
    </source>
</evidence>
<evidence type="ECO:0000313" key="7">
    <source>
        <dbReference type="EMBL" id="CAH2354444.1"/>
    </source>
</evidence>
<dbReference type="GO" id="GO:0031982">
    <property type="term" value="C:vesicle"/>
    <property type="evidence" value="ECO:0007669"/>
    <property type="project" value="UniProtKB-ARBA"/>
</dbReference>
<dbReference type="Proteomes" id="UP000837801">
    <property type="component" value="Unassembled WGS sequence"/>
</dbReference>
<dbReference type="InterPro" id="IPR035940">
    <property type="entry name" value="CAP_sf"/>
</dbReference>
<dbReference type="FunFam" id="3.40.33.10:FF:000012">
    <property type="entry name" value="Secreted protein PRY1"/>
    <property type="match status" value="1"/>
</dbReference>
<reference evidence="7" key="1">
    <citation type="submission" date="2022-03" db="EMBL/GenBank/DDBJ databases">
        <authorList>
            <person name="Legras J.-L."/>
            <person name="Devillers H."/>
            <person name="Grondin C."/>
        </authorList>
    </citation>
    <scope>NUCLEOTIDE SEQUENCE</scope>
    <source>
        <strain evidence="7">CLIB 1423</strain>
    </source>
</reference>
<evidence type="ECO:0000256" key="1">
    <source>
        <dbReference type="ARBA" id="ARBA00004613"/>
    </source>
</evidence>
<feature type="chain" id="PRO_5040109602" evidence="5">
    <location>
        <begin position="17"/>
        <end position="303"/>
    </location>
</feature>
<comment type="subcellular location">
    <subcellularLocation>
        <location evidence="1">Secreted</location>
    </subcellularLocation>
</comment>
<dbReference type="PRINTS" id="PR00837">
    <property type="entry name" value="V5TPXLIKE"/>
</dbReference>
<proteinExistence type="inferred from homology"/>
<evidence type="ECO:0000256" key="3">
    <source>
        <dbReference type="ARBA" id="ARBA00022525"/>
    </source>
</evidence>
<comment type="caution">
    <text evidence="7">The sequence shown here is derived from an EMBL/GenBank/DDBJ whole genome shotgun (WGS) entry which is preliminary data.</text>
</comment>